<dbReference type="PATRIC" id="fig|1126211.3.peg.1013"/>
<dbReference type="EMBL" id="CP003332">
    <property type="protein sequence ID" value="AFJ61104.1"/>
    <property type="molecule type" value="Genomic_DNA"/>
</dbReference>
<dbReference type="Proteomes" id="UP000002878">
    <property type="component" value="Chromosome"/>
</dbReference>
<keyword evidence="1" id="KW-0812">Transmembrane</keyword>
<feature type="transmembrane region" description="Helical" evidence="1">
    <location>
        <begin position="38"/>
        <end position="60"/>
    </location>
</feature>
<keyword evidence="1" id="KW-0472">Membrane</keyword>
<gene>
    <name evidence="2" type="ORF">MUS_1074</name>
</gene>
<evidence type="ECO:0000256" key="1">
    <source>
        <dbReference type="SAM" id="Phobius"/>
    </source>
</evidence>
<keyword evidence="1" id="KW-1133">Transmembrane helix</keyword>
<dbReference type="AlphaFoldDB" id="I2C380"/>
<evidence type="ECO:0000313" key="2">
    <source>
        <dbReference type="EMBL" id="AFJ61104.1"/>
    </source>
</evidence>
<accession>I2C380</accession>
<sequence>MVNNALFRKYDDGRKKRAPHNLELCGALLSHILNFQAVITQINVTLILLNNLISAFFAFLTG</sequence>
<evidence type="ECO:0000313" key="3">
    <source>
        <dbReference type="Proteomes" id="UP000002878"/>
    </source>
</evidence>
<reference evidence="2 3" key="1">
    <citation type="journal article" date="2012" name="J. Biotechnol.">
        <title>Genome sequence of the plant growth promoting strain Bacillus amyloliquefaciens subsp. plantarum B9601-Y2 and expression of mersacidin and other secondary metabolites.</title>
        <authorList>
            <person name="He P."/>
            <person name="Hao K."/>
            <person name="Blom J."/>
            <person name="Ruckert C."/>
            <person name="Vater J."/>
            <person name="Mao Z."/>
            <person name="Wu Y."/>
            <person name="Hou M."/>
            <person name="He P."/>
            <person name="He Y."/>
            <person name="Borriss R."/>
        </authorList>
    </citation>
    <scope>NUCLEOTIDE SEQUENCE [LARGE SCALE GENOMIC DNA]</scope>
    <source>
        <strain evidence="2">Y2</strain>
    </source>
</reference>
<protein>
    <submittedName>
        <fullName evidence="2">Uncharacterized protein</fullName>
    </submittedName>
</protein>
<dbReference type="HOGENOM" id="CLU_2894247_0_0_9"/>
<organism evidence="2 3">
    <name type="scientific">Bacillus amyloliquefaciens (strain Y2)</name>
    <name type="common">Bacillus amyloliquefaciens subsp. plantarum (strain B9601-Y2)</name>
    <dbReference type="NCBI Taxonomy" id="1155777"/>
    <lineage>
        <taxon>Bacteria</taxon>
        <taxon>Bacillati</taxon>
        <taxon>Bacillota</taxon>
        <taxon>Bacilli</taxon>
        <taxon>Bacillales</taxon>
        <taxon>Bacillaceae</taxon>
        <taxon>Bacillus</taxon>
        <taxon>Bacillus amyloliquefaciens group</taxon>
    </lineage>
</organism>
<name>I2C380_BACAY</name>
<proteinExistence type="predicted"/>
<dbReference type="KEGG" id="bqy:MUS_1074"/>